<comment type="caution">
    <text evidence="2">The sequence shown here is derived from an EMBL/GenBank/DDBJ whole genome shotgun (WGS) entry which is preliminary data.</text>
</comment>
<name>A0ABN9SPU7_9DINO</name>
<feature type="region of interest" description="Disordered" evidence="1">
    <location>
        <begin position="19"/>
        <end position="42"/>
    </location>
</feature>
<evidence type="ECO:0000313" key="3">
    <source>
        <dbReference type="Proteomes" id="UP001189429"/>
    </source>
</evidence>
<sequence length="102" mass="11081">LSPLRRRRSWLRAVAARRAAMASPRLSSPPGGRQEDVLGQETPGEVEMARRLHALADELQGQVRLVKRHGAGADRALALKEARATAAQLRDLMAEARAARGP</sequence>
<dbReference type="Proteomes" id="UP001189429">
    <property type="component" value="Unassembled WGS sequence"/>
</dbReference>
<feature type="non-terminal residue" evidence="2">
    <location>
        <position position="1"/>
    </location>
</feature>
<accession>A0ABN9SPU7</accession>
<organism evidence="2 3">
    <name type="scientific">Prorocentrum cordatum</name>
    <dbReference type="NCBI Taxonomy" id="2364126"/>
    <lineage>
        <taxon>Eukaryota</taxon>
        <taxon>Sar</taxon>
        <taxon>Alveolata</taxon>
        <taxon>Dinophyceae</taxon>
        <taxon>Prorocentrales</taxon>
        <taxon>Prorocentraceae</taxon>
        <taxon>Prorocentrum</taxon>
    </lineage>
</organism>
<gene>
    <name evidence="2" type="ORF">PCOR1329_LOCUS31474</name>
</gene>
<evidence type="ECO:0000313" key="2">
    <source>
        <dbReference type="EMBL" id="CAK0833920.1"/>
    </source>
</evidence>
<evidence type="ECO:0000256" key="1">
    <source>
        <dbReference type="SAM" id="MobiDB-lite"/>
    </source>
</evidence>
<protein>
    <submittedName>
        <fullName evidence="2">Uncharacterized protein</fullName>
    </submittedName>
</protein>
<keyword evidence="3" id="KW-1185">Reference proteome</keyword>
<proteinExistence type="predicted"/>
<dbReference type="EMBL" id="CAUYUJ010012425">
    <property type="protein sequence ID" value="CAK0833920.1"/>
    <property type="molecule type" value="Genomic_DNA"/>
</dbReference>
<reference evidence="2" key="1">
    <citation type="submission" date="2023-10" db="EMBL/GenBank/DDBJ databases">
        <authorList>
            <person name="Chen Y."/>
            <person name="Shah S."/>
            <person name="Dougan E. K."/>
            <person name="Thang M."/>
            <person name="Chan C."/>
        </authorList>
    </citation>
    <scope>NUCLEOTIDE SEQUENCE [LARGE SCALE GENOMIC DNA]</scope>
</reference>
<feature type="compositionally biased region" description="Low complexity" evidence="1">
    <location>
        <begin position="19"/>
        <end position="30"/>
    </location>
</feature>